<proteinExistence type="predicted"/>
<dbReference type="EMBL" id="CAJHJT010000001">
    <property type="protein sequence ID" value="CAD6996162.1"/>
    <property type="molecule type" value="Genomic_DNA"/>
</dbReference>
<reference evidence="1" key="1">
    <citation type="submission" date="2020-11" db="EMBL/GenBank/DDBJ databases">
        <authorList>
            <person name="Whitehead M."/>
        </authorList>
    </citation>
    <scope>NUCLEOTIDE SEQUENCE</scope>
    <source>
        <strain evidence="1">EGII</strain>
    </source>
</reference>
<feature type="non-terminal residue" evidence="1">
    <location>
        <position position="1"/>
    </location>
</feature>
<comment type="caution">
    <text evidence="1">The sequence shown here is derived from an EMBL/GenBank/DDBJ whole genome shotgun (WGS) entry which is preliminary data.</text>
</comment>
<name>A0A811UA79_CERCA</name>
<gene>
    <name evidence="1" type="ORF">CCAP1982_LOCUS4854</name>
</gene>
<evidence type="ECO:0000313" key="2">
    <source>
        <dbReference type="Proteomes" id="UP000606786"/>
    </source>
</evidence>
<evidence type="ECO:0000313" key="1">
    <source>
        <dbReference type="EMBL" id="CAD6996162.1"/>
    </source>
</evidence>
<dbReference type="AlphaFoldDB" id="A0A811UA79"/>
<keyword evidence="2" id="KW-1185">Reference proteome</keyword>
<dbReference type="Proteomes" id="UP000606786">
    <property type="component" value="Unassembled WGS sequence"/>
</dbReference>
<accession>A0A811UA79</accession>
<organism evidence="1 2">
    <name type="scientific">Ceratitis capitata</name>
    <name type="common">Mediterranean fruit fly</name>
    <name type="synonym">Tephritis capitata</name>
    <dbReference type="NCBI Taxonomy" id="7213"/>
    <lineage>
        <taxon>Eukaryota</taxon>
        <taxon>Metazoa</taxon>
        <taxon>Ecdysozoa</taxon>
        <taxon>Arthropoda</taxon>
        <taxon>Hexapoda</taxon>
        <taxon>Insecta</taxon>
        <taxon>Pterygota</taxon>
        <taxon>Neoptera</taxon>
        <taxon>Endopterygota</taxon>
        <taxon>Diptera</taxon>
        <taxon>Brachycera</taxon>
        <taxon>Muscomorpha</taxon>
        <taxon>Tephritoidea</taxon>
        <taxon>Tephritidae</taxon>
        <taxon>Ceratitis</taxon>
        <taxon>Ceratitis</taxon>
    </lineage>
</organism>
<protein>
    <submittedName>
        <fullName evidence="1">(Mediterranean fruit fly) hypothetical protein</fullName>
    </submittedName>
</protein>
<sequence length="79" mass="9201">DNVNVYIGYQLLRGHRIYMLNDNESLSKNLKPQLLRVKDIMKLKSSYILLIRWEVIASASGQIEPDTIEETMCRPITYS</sequence>